<proteinExistence type="inferred from homology"/>
<dbReference type="AlphaFoldDB" id="A0A6G2B5N3"/>
<dbReference type="NCBIfam" id="TIGR04539">
    <property type="entry name" value="tRNA_cyclodipep"/>
    <property type="match status" value="1"/>
</dbReference>
<dbReference type="Gene3D" id="3.40.50.11710">
    <property type="entry name" value="Cyclodipeptide synthase"/>
    <property type="match status" value="1"/>
</dbReference>
<comment type="similarity">
    <text evidence="1">Belongs to the CDPS family.</text>
</comment>
<comment type="caution">
    <text evidence="5">The sequence shown here is derived from an EMBL/GenBank/DDBJ whole genome shotgun (WGS) entry which is preliminary data.</text>
</comment>
<feature type="compositionally biased region" description="Low complexity" evidence="4">
    <location>
        <begin position="165"/>
        <end position="185"/>
    </location>
</feature>
<evidence type="ECO:0000313" key="6">
    <source>
        <dbReference type="Proteomes" id="UP000473014"/>
    </source>
</evidence>
<gene>
    <name evidence="5" type="ORF">F0L17_00070</name>
</gene>
<dbReference type="InterPro" id="IPR030903">
    <property type="entry name" value="CDPS"/>
</dbReference>
<keyword evidence="6" id="KW-1185">Reference proteome</keyword>
<feature type="compositionally biased region" description="Low complexity" evidence="4">
    <location>
        <begin position="215"/>
        <end position="236"/>
    </location>
</feature>
<evidence type="ECO:0000256" key="2">
    <source>
        <dbReference type="ARBA" id="ARBA00022679"/>
    </source>
</evidence>
<name>A0A6G2B5N3_9ACTN</name>
<keyword evidence="2" id="KW-0808">Transferase</keyword>
<accession>A0A6G2B5N3</accession>
<feature type="region of interest" description="Disordered" evidence="4">
    <location>
        <begin position="1"/>
        <end position="45"/>
    </location>
</feature>
<evidence type="ECO:0000256" key="3">
    <source>
        <dbReference type="ARBA" id="ARBA00030771"/>
    </source>
</evidence>
<dbReference type="Proteomes" id="UP000473014">
    <property type="component" value="Unassembled WGS sequence"/>
</dbReference>
<evidence type="ECO:0000313" key="5">
    <source>
        <dbReference type="EMBL" id="MTE17567.1"/>
    </source>
</evidence>
<protein>
    <recommendedName>
        <fullName evidence="3">Cyclodipeptide synthase</fullName>
    </recommendedName>
</protein>
<reference evidence="5 6" key="1">
    <citation type="submission" date="2019-11" db="EMBL/GenBank/DDBJ databases">
        <authorList>
            <person name="Yuan L."/>
        </authorList>
    </citation>
    <scope>NUCLEOTIDE SEQUENCE [LARGE SCALE GENOMIC DNA]</scope>
    <source>
        <strain evidence="5 6">TRM43335</strain>
    </source>
</reference>
<dbReference type="OrthoDB" id="5859701at2"/>
<dbReference type="EMBL" id="WIXO01000001">
    <property type="protein sequence ID" value="MTE17567.1"/>
    <property type="molecule type" value="Genomic_DNA"/>
</dbReference>
<dbReference type="InterPro" id="IPR038622">
    <property type="entry name" value="CDPS_sf"/>
</dbReference>
<dbReference type="GO" id="GO:0016755">
    <property type="term" value="F:aminoacyltransferase activity"/>
    <property type="evidence" value="ECO:0007669"/>
    <property type="project" value="InterPro"/>
</dbReference>
<feature type="region of interest" description="Disordered" evidence="4">
    <location>
        <begin position="162"/>
        <end position="236"/>
    </location>
</feature>
<evidence type="ECO:0000256" key="4">
    <source>
        <dbReference type="SAM" id="MobiDB-lite"/>
    </source>
</evidence>
<sequence length="236" mass="25682">MVNDTEDGGRRTETVDVPPPRRTALRPAPGPAGSPPALGVPDVPSPRRRYMAEIAAVSPVTDRHGFEEHDRCFLGVSMGNPSFEDTELEAILRWISRRFSHCTVLVGDVVYRLTLQSTRELSPESALHEAFTVGRRFVDGQRRRLDTFRDCTDFTFLTCGEVQAGPTTPRTGSGSSSSTTTTWPSAPRCRTSPASTSGRTVPARTTVWWSPASPGPSSTSWRSSPSSPVRRPGADP</sequence>
<evidence type="ECO:0000256" key="1">
    <source>
        <dbReference type="ARBA" id="ARBA00006034"/>
    </source>
</evidence>
<organism evidence="5 6">
    <name type="scientific">Streptomyces taklimakanensis</name>
    <dbReference type="NCBI Taxonomy" id="2569853"/>
    <lineage>
        <taxon>Bacteria</taxon>
        <taxon>Bacillati</taxon>
        <taxon>Actinomycetota</taxon>
        <taxon>Actinomycetes</taxon>
        <taxon>Kitasatosporales</taxon>
        <taxon>Streptomycetaceae</taxon>
        <taxon>Streptomyces</taxon>
    </lineage>
</organism>